<sequence length="214" mass="24976">MIPLYLMITSSPFTLNVMPITALTNDNTIDTTDNLLKNSSNKIASQVPITIKDESNNISRLPLIDIKNSSQILTNTTNQNSDVIESQMKKLFDLHKQMYDHTIAIFQKQEKTMNQMQSQIKQIKSTQYVEDGVKEIINECLYPKEESLSLHIKKHLKIMAPEKMERNEQTTKWNILWQRIEEKVGSYCCSYRGSLFGTIRKHTFIFSIYFSFFY</sequence>
<name>A0A915Z273_9GLOM</name>
<proteinExistence type="predicted"/>
<reference evidence="1" key="1">
    <citation type="submission" date="2020-05" db="EMBL/GenBank/DDBJ databases">
        <authorList>
            <person name="Rincon C."/>
            <person name="Sanders R I."/>
            <person name="Robbins C."/>
            <person name="Chaturvedi A."/>
        </authorList>
    </citation>
    <scope>NUCLEOTIDE SEQUENCE</scope>
    <source>
        <strain evidence="1">CHB12</strain>
    </source>
</reference>
<dbReference type="VEuPathDB" id="FungiDB:RhiirFUN_005919"/>
<gene>
    <name evidence="1" type="ORF">CHRIB12_LOCUS7242</name>
</gene>
<dbReference type="OrthoDB" id="2352125at2759"/>
<dbReference type="AlphaFoldDB" id="A0A915Z273"/>
<dbReference type="Proteomes" id="UP000684084">
    <property type="component" value="Unassembled WGS sequence"/>
</dbReference>
<evidence type="ECO:0000313" key="2">
    <source>
        <dbReference type="Proteomes" id="UP000684084"/>
    </source>
</evidence>
<organism evidence="1 2">
    <name type="scientific">Rhizophagus irregularis</name>
    <dbReference type="NCBI Taxonomy" id="588596"/>
    <lineage>
        <taxon>Eukaryota</taxon>
        <taxon>Fungi</taxon>
        <taxon>Fungi incertae sedis</taxon>
        <taxon>Mucoromycota</taxon>
        <taxon>Glomeromycotina</taxon>
        <taxon>Glomeromycetes</taxon>
        <taxon>Glomerales</taxon>
        <taxon>Glomeraceae</taxon>
        <taxon>Rhizophagus</taxon>
    </lineage>
</organism>
<comment type="caution">
    <text evidence="1">The sequence shown here is derived from an EMBL/GenBank/DDBJ whole genome shotgun (WGS) entry which is preliminary data.</text>
</comment>
<protein>
    <submittedName>
        <fullName evidence="1">Uncharacterized protein</fullName>
    </submittedName>
</protein>
<dbReference type="EMBL" id="CAGKOT010000012">
    <property type="protein sequence ID" value="CAB5358279.1"/>
    <property type="molecule type" value="Genomic_DNA"/>
</dbReference>
<accession>A0A915Z273</accession>
<evidence type="ECO:0000313" key="1">
    <source>
        <dbReference type="EMBL" id="CAB5358279.1"/>
    </source>
</evidence>